<dbReference type="SUPFAM" id="SSF58014">
    <property type="entry name" value="Coiled-coil domain of nucleotide exchange factor GrpE"/>
    <property type="match status" value="1"/>
</dbReference>
<dbReference type="Gene3D" id="3.90.20.20">
    <property type="match status" value="1"/>
</dbReference>
<organism evidence="6 7">
    <name type="scientific">Candidatus Roizmanbacteria bacterium GW2011_GWA2_37_7</name>
    <dbReference type="NCBI Taxonomy" id="1618481"/>
    <lineage>
        <taxon>Bacteria</taxon>
        <taxon>Candidatus Roizmaniibacteriota</taxon>
    </lineage>
</organism>
<dbReference type="GO" id="GO:0051082">
    <property type="term" value="F:unfolded protein binding"/>
    <property type="evidence" value="ECO:0007669"/>
    <property type="project" value="TreeGrafter"/>
</dbReference>
<sequence length="167" mass="19616">MKSKSKQKQQESEKKQHIIQNNRELTQCKDECEQIKKQYLRALADYKNLEHRVEQERYRMRDAIKRELVERLLSILDNLDQAEVFNKDPGLQIVNKSFRQYLDEFGVSEIELLGTDFDPSKAEVVEAIEGKQDNIIIEVLQKAYKLNGTVIRHGKVKVSKKSIQQKN</sequence>
<dbReference type="HAMAP" id="MF_01151">
    <property type="entry name" value="GrpE"/>
    <property type="match status" value="1"/>
</dbReference>
<dbReference type="GO" id="GO:0042803">
    <property type="term" value="F:protein homodimerization activity"/>
    <property type="evidence" value="ECO:0007669"/>
    <property type="project" value="InterPro"/>
</dbReference>
<dbReference type="InterPro" id="IPR013805">
    <property type="entry name" value="GrpE_CC"/>
</dbReference>
<dbReference type="SUPFAM" id="SSF51064">
    <property type="entry name" value="Head domain of nucleotide exchange factor GrpE"/>
    <property type="match status" value="1"/>
</dbReference>
<dbReference type="EMBL" id="LBTJ01000009">
    <property type="protein sequence ID" value="KKQ38502.1"/>
    <property type="molecule type" value="Genomic_DNA"/>
</dbReference>
<accession>A0A0G0H8M1</accession>
<comment type="function">
    <text evidence="3">Participates actively in the response to hyperosmotic and heat shock by preventing the aggregation of stress-denatured proteins, in association with DnaK and GrpE. It is the nucleotide exchange factor for DnaK and may function as a thermosensor. Unfolded proteins bind initially to DnaJ; upon interaction with the DnaJ-bound protein, DnaK hydrolyzes its bound ATP, resulting in the formation of a stable complex. GrpE releases ADP from DnaK; ATP binding to DnaK triggers the release of the substrate protein, thus completing the reaction cycle. Several rounds of ATP-dependent interactions between DnaJ, DnaK and GrpE are required for fully efficient folding.</text>
</comment>
<dbReference type="AlphaFoldDB" id="A0A0G0H8M1"/>
<keyword evidence="3" id="KW-0963">Cytoplasm</keyword>
<dbReference type="PANTHER" id="PTHR21237:SF23">
    <property type="entry name" value="GRPE PROTEIN HOMOLOG, MITOCHONDRIAL"/>
    <property type="match status" value="1"/>
</dbReference>
<comment type="subcellular location">
    <subcellularLocation>
        <location evidence="3">Cytoplasm</location>
    </subcellularLocation>
</comment>
<dbReference type="STRING" id="1618481.US54_C0009G0022"/>
<evidence type="ECO:0000256" key="1">
    <source>
        <dbReference type="ARBA" id="ARBA00009054"/>
    </source>
</evidence>
<dbReference type="Pfam" id="PF01025">
    <property type="entry name" value="GrpE"/>
    <property type="match status" value="1"/>
</dbReference>
<comment type="subunit">
    <text evidence="3">Homodimer.</text>
</comment>
<evidence type="ECO:0000313" key="6">
    <source>
        <dbReference type="EMBL" id="KKQ38502.1"/>
    </source>
</evidence>
<comment type="similarity">
    <text evidence="1 3 4">Belongs to the GrpE family.</text>
</comment>
<name>A0A0G0H8M1_9BACT</name>
<gene>
    <name evidence="3" type="primary">grpE</name>
    <name evidence="6" type="ORF">US54_C0009G0022</name>
</gene>
<feature type="region of interest" description="Disordered" evidence="5">
    <location>
        <begin position="1"/>
        <end position="20"/>
    </location>
</feature>
<protein>
    <recommendedName>
        <fullName evidence="3">Protein GrpE</fullName>
    </recommendedName>
    <alternativeName>
        <fullName evidence="3">HSP-70 cofactor</fullName>
    </alternativeName>
</protein>
<keyword evidence="3" id="KW-0346">Stress response</keyword>
<dbReference type="Gene3D" id="2.30.22.10">
    <property type="entry name" value="Head domain of nucleotide exchange factor GrpE"/>
    <property type="match status" value="1"/>
</dbReference>
<dbReference type="GO" id="GO:0006457">
    <property type="term" value="P:protein folding"/>
    <property type="evidence" value="ECO:0007669"/>
    <property type="project" value="InterPro"/>
</dbReference>
<reference evidence="6 7" key="1">
    <citation type="journal article" date="2015" name="Nature">
        <title>rRNA introns, odd ribosomes, and small enigmatic genomes across a large radiation of phyla.</title>
        <authorList>
            <person name="Brown C.T."/>
            <person name="Hug L.A."/>
            <person name="Thomas B.C."/>
            <person name="Sharon I."/>
            <person name="Castelle C.J."/>
            <person name="Singh A."/>
            <person name="Wilkins M.J."/>
            <person name="Williams K.H."/>
            <person name="Banfield J.F."/>
        </authorList>
    </citation>
    <scope>NUCLEOTIDE SEQUENCE [LARGE SCALE GENOMIC DNA]</scope>
</reference>
<evidence type="ECO:0000313" key="7">
    <source>
        <dbReference type="Proteomes" id="UP000034471"/>
    </source>
</evidence>
<evidence type="ECO:0000256" key="5">
    <source>
        <dbReference type="SAM" id="MobiDB-lite"/>
    </source>
</evidence>
<comment type="caution">
    <text evidence="6">The sequence shown here is derived from an EMBL/GenBank/DDBJ whole genome shotgun (WGS) entry which is preliminary data.</text>
</comment>
<keyword evidence="2 3" id="KW-0143">Chaperone</keyword>
<evidence type="ECO:0000256" key="2">
    <source>
        <dbReference type="ARBA" id="ARBA00023186"/>
    </source>
</evidence>
<proteinExistence type="inferred from homology"/>
<dbReference type="InterPro" id="IPR009012">
    <property type="entry name" value="GrpE_head"/>
</dbReference>
<evidence type="ECO:0000256" key="4">
    <source>
        <dbReference type="RuleBase" id="RU004478"/>
    </source>
</evidence>
<dbReference type="GO" id="GO:0000774">
    <property type="term" value="F:adenyl-nucleotide exchange factor activity"/>
    <property type="evidence" value="ECO:0007669"/>
    <property type="project" value="InterPro"/>
</dbReference>
<dbReference type="GO" id="GO:0051087">
    <property type="term" value="F:protein-folding chaperone binding"/>
    <property type="evidence" value="ECO:0007669"/>
    <property type="project" value="InterPro"/>
</dbReference>
<dbReference type="PRINTS" id="PR00773">
    <property type="entry name" value="GRPEPROTEIN"/>
</dbReference>
<dbReference type="GO" id="GO:0005737">
    <property type="term" value="C:cytoplasm"/>
    <property type="evidence" value="ECO:0007669"/>
    <property type="project" value="UniProtKB-SubCell"/>
</dbReference>
<dbReference type="InterPro" id="IPR000740">
    <property type="entry name" value="GrpE"/>
</dbReference>
<evidence type="ECO:0000256" key="3">
    <source>
        <dbReference type="HAMAP-Rule" id="MF_01151"/>
    </source>
</evidence>
<dbReference type="Proteomes" id="UP000034471">
    <property type="component" value="Unassembled WGS sequence"/>
</dbReference>
<dbReference type="PANTHER" id="PTHR21237">
    <property type="entry name" value="GRPE PROTEIN"/>
    <property type="match status" value="1"/>
</dbReference>